<dbReference type="InterPro" id="IPR011766">
    <property type="entry name" value="TPP_enzyme_TPP-bd"/>
</dbReference>
<dbReference type="Gene3D" id="3.40.50.970">
    <property type="match status" value="2"/>
</dbReference>
<dbReference type="GO" id="GO:0000287">
    <property type="term" value="F:magnesium ion binding"/>
    <property type="evidence" value="ECO:0007669"/>
    <property type="project" value="InterPro"/>
</dbReference>
<dbReference type="OrthoDB" id="4494979at2"/>
<feature type="domain" description="Thiamine pyrophosphate enzyme TPP-binding" evidence="5">
    <location>
        <begin position="381"/>
        <end position="526"/>
    </location>
</feature>
<dbReference type="AlphaFoldDB" id="A0A1J0WE57"/>
<feature type="domain" description="Thiamine pyrophosphate enzyme N-terminal TPP-binding" evidence="6">
    <location>
        <begin position="6"/>
        <end position="120"/>
    </location>
</feature>
<evidence type="ECO:0000259" key="4">
    <source>
        <dbReference type="Pfam" id="PF00205"/>
    </source>
</evidence>
<dbReference type="STRING" id="1917485.BOO69_03610"/>
<dbReference type="InterPro" id="IPR012000">
    <property type="entry name" value="Thiamin_PyroP_enz_cen_dom"/>
</dbReference>
<comment type="similarity">
    <text evidence="1 3">Belongs to the TPP enzyme family.</text>
</comment>
<evidence type="ECO:0000259" key="6">
    <source>
        <dbReference type="Pfam" id="PF02776"/>
    </source>
</evidence>
<dbReference type="RefSeq" id="WP_071970398.1">
    <property type="nucleotide sequence ID" value="NZ_CP018076.1"/>
</dbReference>
<dbReference type="GO" id="GO:0009099">
    <property type="term" value="P:L-valine biosynthetic process"/>
    <property type="evidence" value="ECO:0007669"/>
    <property type="project" value="TreeGrafter"/>
</dbReference>
<evidence type="ECO:0000256" key="1">
    <source>
        <dbReference type="ARBA" id="ARBA00007812"/>
    </source>
</evidence>
<protein>
    <submittedName>
        <fullName evidence="7">Acetolactate synthase</fullName>
    </submittedName>
</protein>
<accession>A0A1J0WE57</accession>
<dbReference type="PANTHER" id="PTHR18968:SF129">
    <property type="entry name" value="ACETOLACTATE SYNTHASE"/>
    <property type="match status" value="1"/>
</dbReference>
<dbReference type="Pfam" id="PF00205">
    <property type="entry name" value="TPP_enzyme_M"/>
    <property type="match status" value="1"/>
</dbReference>
<dbReference type="PANTHER" id="PTHR18968">
    <property type="entry name" value="THIAMINE PYROPHOSPHATE ENZYMES"/>
    <property type="match status" value="1"/>
</dbReference>
<dbReference type="SUPFAM" id="SSF52518">
    <property type="entry name" value="Thiamin diphosphate-binding fold (THDP-binding)"/>
    <property type="match status" value="2"/>
</dbReference>
<dbReference type="GO" id="GO:0050660">
    <property type="term" value="F:flavin adenine dinucleotide binding"/>
    <property type="evidence" value="ECO:0007669"/>
    <property type="project" value="TreeGrafter"/>
</dbReference>
<organism evidence="7 8">
    <name type="scientific">Sulfitobacter alexandrii</name>
    <dbReference type="NCBI Taxonomy" id="1917485"/>
    <lineage>
        <taxon>Bacteria</taxon>
        <taxon>Pseudomonadati</taxon>
        <taxon>Pseudomonadota</taxon>
        <taxon>Alphaproteobacteria</taxon>
        <taxon>Rhodobacterales</taxon>
        <taxon>Roseobacteraceae</taxon>
        <taxon>Sulfitobacter</taxon>
    </lineage>
</organism>
<reference evidence="7 8" key="1">
    <citation type="submission" date="2016-11" db="EMBL/GenBank/DDBJ databases">
        <title>Complete genome sequence of Sulfitobacter sp. AM1-D1, a toxic bacteria associated with marine dinoflagellate Alexandrium minutum in East China Sea.</title>
        <authorList>
            <person name="Yang Q."/>
            <person name="Zhang X."/>
            <person name="Tian X."/>
        </authorList>
    </citation>
    <scope>NUCLEOTIDE SEQUENCE [LARGE SCALE GENOMIC DNA]</scope>
    <source>
        <strain evidence="7 8">AM1-D1</strain>
    </source>
</reference>
<dbReference type="InterPro" id="IPR045229">
    <property type="entry name" value="TPP_enz"/>
</dbReference>
<dbReference type="InterPro" id="IPR012001">
    <property type="entry name" value="Thiamin_PyroP_enz_TPP-bd_dom"/>
</dbReference>
<dbReference type="KEGG" id="suam:BOO69_03610"/>
<gene>
    <name evidence="7" type="ORF">BOO69_03610</name>
</gene>
<evidence type="ECO:0000313" key="7">
    <source>
        <dbReference type="EMBL" id="APE42605.1"/>
    </source>
</evidence>
<dbReference type="InterPro" id="IPR029061">
    <property type="entry name" value="THDP-binding"/>
</dbReference>
<evidence type="ECO:0000313" key="8">
    <source>
        <dbReference type="Proteomes" id="UP000181897"/>
    </source>
</evidence>
<name>A0A1J0WE57_9RHOB</name>
<dbReference type="GO" id="GO:0030976">
    <property type="term" value="F:thiamine pyrophosphate binding"/>
    <property type="evidence" value="ECO:0007669"/>
    <property type="project" value="InterPro"/>
</dbReference>
<dbReference type="GO" id="GO:0005948">
    <property type="term" value="C:acetolactate synthase complex"/>
    <property type="evidence" value="ECO:0007669"/>
    <property type="project" value="TreeGrafter"/>
</dbReference>
<dbReference type="Proteomes" id="UP000181897">
    <property type="component" value="Chromosome"/>
</dbReference>
<dbReference type="FunFam" id="3.40.50.970:FF:000007">
    <property type="entry name" value="Acetolactate synthase"/>
    <property type="match status" value="1"/>
</dbReference>
<feature type="domain" description="Thiamine pyrophosphate enzyme central" evidence="4">
    <location>
        <begin position="191"/>
        <end position="327"/>
    </location>
</feature>
<evidence type="ECO:0000256" key="2">
    <source>
        <dbReference type="ARBA" id="ARBA00023052"/>
    </source>
</evidence>
<dbReference type="SUPFAM" id="SSF52467">
    <property type="entry name" value="DHS-like NAD/FAD-binding domain"/>
    <property type="match status" value="1"/>
</dbReference>
<keyword evidence="8" id="KW-1185">Reference proteome</keyword>
<proteinExistence type="inferred from homology"/>
<evidence type="ECO:0000259" key="5">
    <source>
        <dbReference type="Pfam" id="PF02775"/>
    </source>
</evidence>
<dbReference type="InterPro" id="IPR029035">
    <property type="entry name" value="DHS-like_NAD/FAD-binding_dom"/>
</dbReference>
<dbReference type="CDD" id="cd07035">
    <property type="entry name" value="TPP_PYR_POX_like"/>
    <property type="match status" value="1"/>
</dbReference>
<evidence type="ECO:0000256" key="3">
    <source>
        <dbReference type="RuleBase" id="RU362132"/>
    </source>
</evidence>
<dbReference type="GO" id="GO:0009097">
    <property type="term" value="P:isoleucine biosynthetic process"/>
    <property type="evidence" value="ECO:0007669"/>
    <property type="project" value="TreeGrafter"/>
</dbReference>
<dbReference type="EMBL" id="CP018076">
    <property type="protein sequence ID" value="APE42605.1"/>
    <property type="molecule type" value="Genomic_DNA"/>
</dbReference>
<dbReference type="Pfam" id="PF02776">
    <property type="entry name" value="TPP_enzyme_N"/>
    <property type="match status" value="1"/>
</dbReference>
<dbReference type="GO" id="GO:0003984">
    <property type="term" value="F:acetolactate synthase activity"/>
    <property type="evidence" value="ECO:0007669"/>
    <property type="project" value="TreeGrafter"/>
</dbReference>
<dbReference type="Pfam" id="PF02775">
    <property type="entry name" value="TPP_enzyme_C"/>
    <property type="match status" value="1"/>
</dbReference>
<dbReference type="Gene3D" id="3.40.50.1220">
    <property type="entry name" value="TPP-binding domain"/>
    <property type="match status" value="1"/>
</dbReference>
<keyword evidence="2 3" id="KW-0786">Thiamine pyrophosphate</keyword>
<sequence>MTETIRAADALARRLFAAGCRTAFGMPGGEVLTLIDALERAGIRFVLAKHENAAGFMAEGVHHVDGAPAILVGTIGPGVLNGVNTVANALQDQVPLIVLSGCMDADEAQSYTHQVLDQAAVLRPLTKAQFTLNAGAAHLIADKAVAIATEGRHGPVHIDVPISVADAQVPARAPAPRAPASVRAPHGTDLAEARQWLAQAERPVMIVGVDALNQRAEAAVRAFAEDRRVPVITTYKAKGILPEDHAMSLGGAGLSPLADRHLLPFVQSADLILCVGYDPIEMRPGWKDVWNPERQRVIDITAVPNHHYMHQATLNFVTDCTPTLEALAEGVTGRDTWANGEIDSLKATLATAFPRHEDWGPAAVIDTCRAVLPLDTIATVDSGAHRILLSQMWECPAPRTLLQSSALCTMGCAVPLAIGAKLANSDRPVVSFSGDAGFLMVAGELATAAELDLAPIFVVFVDASLALIEKKQRERQLHNAGVDFARHNFAAMGVAFGGNGVTVHDRAALEEALTSALNADRFTVIAAIIDRGAYDGRI</sequence>